<reference evidence="3 4" key="1">
    <citation type="submission" date="2018-02" db="EMBL/GenBank/DDBJ databases">
        <title>Genome sequence of the basidiomycete white-rot fungus Phlebia centrifuga.</title>
        <authorList>
            <person name="Granchi Z."/>
            <person name="Peng M."/>
            <person name="de Vries R.P."/>
            <person name="Hilden K."/>
            <person name="Makela M.R."/>
            <person name="Grigoriev I."/>
            <person name="Riley R."/>
        </authorList>
    </citation>
    <scope>NUCLEOTIDE SEQUENCE [LARGE SCALE GENOMIC DNA]</scope>
    <source>
        <strain evidence="3 4">FBCC195</strain>
    </source>
</reference>
<feature type="compositionally biased region" description="Pro residues" evidence="1">
    <location>
        <begin position="443"/>
        <end position="453"/>
    </location>
</feature>
<evidence type="ECO:0000313" key="4">
    <source>
        <dbReference type="Proteomes" id="UP000186601"/>
    </source>
</evidence>
<gene>
    <name evidence="3" type="ORF">PHLCEN_2v3050</name>
</gene>
<dbReference type="SUPFAM" id="SSF48464">
    <property type="entry name" value="ENTH/VHS domain"/>
    <property type="match status" value="1"/>
</dbReference>
<dbReference type="Proteomes" id="UP000186601">
    <property type="component" value="Unassembled WGS sequence"/>
</dbReference>
<dbReference type="PANTHER" id="PTHR47789">
    <property type="entry name" value="LAS SEVENTEEN-BINDING PROTEIN 5"/>
    <property type="match status" value="1"/>
</dbReference>
<accession>A0A2R6R770</accession>
<evidence type="ECO:0000313" key="3">
    <source>
        <dbReference type="EMBL" id="PSS22623.1"/>
    </source>
</evidence>
<feature type="region of interest" description="Disordered" evidence="1">
    <location>
        <begin position="280"/>
        <end position="315"/>
    </location>
</feature>
<feature type="region of interest" description="Disordered" evidence="1">
    <location>
        <begin position="1"/>
        <end position="105"/>
    </location>
</feature>
<dbReference type="InterPro" id="IPR008942">
    <property type="entry name" value="ENTH_VHS"/>
</dbReference>
<dbReference type="PANTHER" id="PTHR47789:SF2">
    <property type="entry name" value="VHS DOMAIN-CONTAINING PROTEIN"/>
    <property type="match status" value="1"/>
</dbReference>
<proteinExistence type="predicted"/>
<comment type="caution">
    <text evidence="3">The sequence shown here is derived from an EMBL/GenBank/DDBJ whole genome shotgun (WGS) entry which is preliminary data.</text>
</comment>
<name>A0A2R6R770_9APHY</name>
<evidence type="ECO:0000259" key="2">
    <source>
        <dbReference type="PROSITE" id="PS50179"/>
    </source>
</evidence>
<dbReference type="GO" id="GO:0030479">
    <property type="term" value="C:actin cortical patch"/>
    <property type="evidence" value="ECO:0007669"/>
    <property type="project" value="TreeGrafter"/>
</dbReference>
<feature type="compositionally biased region" description="Basic and acidic residues" evidence="1">
    <location>
        <begin position="42"/>
        <end position="104"/>
    </location>
</feature>
<dbReference type="GO" id="GO:0007015">
    <property type="term" value="P:actin filament organization"/>
    <property type="evidence" value="ECO:0007669"/>
    <property type="project" value="InterPro"/>
</dbReference>
<feature type="compositionally biased region" description="Basic residues" evidence="1">
    <location>
        <begin position="285"/>
        <end position="296"/>
    </location>
</feature>
<dbReference type="GO" id="GO:0007034">
    <property type="term" value="P:vacuolar transport"/>
    <property type="evidence" value="ECO:0007669"/>
    <property type="project" value="UniProtKB-ARBA"/>
</dbReference>
<feature type="compositionally biased region" description="Basic and acidic residues" evidence="1">
    <location>
        <begin position="11"/>
        <end position="21"/>
    </location>
</feature>
<feature type="domain" description="VHS" evidence="2">
    <location>
        <begin position="114"/>
        <end position="163"/>
    </location>
</feature>
<dbReference type="EMBL" id="MLYV02000272">
    <property type="protein sequence ID" value="PSS22623.1"/>
    <property type="molecule type" value="Genomic_DNA"/>
</dbReference>
<feature type="compositionally biased region" description="Polar residues" evidence="1">
    <location>
        <begin position="464"/>
        <end position="481"/>
    </location>
</feature>
<sequence>MAPTVPPKSVSTKERDRDTQMPRKKPPSTPNPAAAVGILRALDPHADVHSLHREHSDDNTTELSSREEKRERKGFWERALERDKDKERDREKDKHREKERKDEDAQAELTRMIGYLTATASEDWSLVLEVCERASSSEASAKEAMKALRREFKYAEPSAQLSAARPTIPINTCSTDGAVSAGKDTHGFRGLWRKVKSPEKPDEVGLLSHWIWVKTFDNIAQGIPFDTEDAMFNPPVAAFQPPVTTEPSPPAAPKRPEFYTRCLNSQEIIYVQIPWASAGAERSRQLSHRPPRQKRTRSNDPNQPQIVLPLGQTDPTESTIEEQLLASLLVANEELTAALRQYEDLKRVGEERETQERSKKETRMDRNQMYYDADGPVHLEPPQFSYGGATSSHTPSPSSTPSQSPAPSVMVTVHPSLTHPLPTLPLPPSSISTNSHHHSIPSLAPPPPAPHGPRLPSHAVARSRTPSPDRSSLATSMTNSHQIHRGFSPEIGLHQSVSKLRVNDEESPDYSEEEYPAPIKPSAKALGKRRVINTEENDSIFDPDEMFYEHANESRRSVDLLSDDSEENQQRPVHYVYDAAAERLQQRLKEIPPPTPFTGVVH</sequence>
<organism evidence="3 4">
    <name type="scientific">Hermanssonia centrifuga</name>
    <dbReference type="NCBI Taxonomy" id="98765"/>
    <lineage>
        <taxon>Eukaryota</taxon>
        <taxon>Fungi</taxon>
        <taxon>Dikarya</taxon>
        <taxon>Basidiomycota</taxon>
        <taxon>Agaricomycotina</taxon>
        <taxon>Agaricomycetes</taxon>
        <taxon>Polyporales</taxon>
        <taxon>Meruliaceae</taxon>
        <taxon>Hermanssonia</taxon>
    </lineage>
</organism>
<dbReference type="Gene3D" id="1.25.40.90">
    <property type="match status" value="1"/>
</dbReference>
<dbReference type="OrthoDB" id="10255964at2759"/>
<dbReference type="InterPro" id="IPR002014">
    <property type="entry name" value="VHS_dom"/>
</dbReference>
<dbReference type="GO" id="GO:0006897">
    <property type="term" value="P:endocytosis"/>
    <property type="evidence" value="ECO:0007669"/>
    <property type="project" value="InterPro"/>
</dbReference>
<dbReference type="AlphaFoldDB" id="A0A2R6R770"/>
<dbReference type="InterPro" id="IPR045007">
    <property type="entry name" value="LSB5"/>
</dbReference>
<protein>
    <recommendedName>
        <fullName evidence="2">VHS domain-containing protein</fullName>
    </recommendedName>
</protein>
<dbReference type="STRING" id="98765.A0A2R6R770"/>
<evidence type="ECO:0000256" key="1">
    <source>
        <dbReference type="SAM" id="MobiDB-lite"/>
    </source>
</evidence>
<feature type="region of interest" description="Disordered" evidence="1">
    <location>
        <begin position="348"/>
        <end position="494"/>
    </location>
</feature>
<feature type="compositionally biased region" description="Basic and acidic residues" evidence="1">
    <location>
        <begin position="348"/>
        <end position="366"/>
    </location>
</feature>
<dbReference type="GO" id="GO:0043130">
    <property type="term" value="F:ubiquitin binding"/>
    <property type="evidence" value="ECO:0007669"/>
    <property type="project" value="InterPro"/>
</dbReference>
<keyword evidence="4" id="KW-1185">Reference proteome</keyword>
<dbReference type="GO" id="GO:0051666">
    <property type="term" value="P:actin cortical patch localization"/>
    <property type="evidence" value="ECO:0007669"/>
    <property type="project" value="TreeGrafter"/>
</dbReference>
<feature type="compositionally biased region" description="Low complexity" evidence="1">
    <location>
        <begin position="390"/>
        <end position="421"/>
    </location>
</feature>
<dbReference type="PROSITE" id="PS50179">
    <property type="entry name" value="VHS"/>
    <property type="match status" value="1"/>
</dbReference>
<dbReference type="GO" id="GO:0035091">
    <property type="term" value="F:phosphatidylinositol binding"/>
    <property type="evidence" value="ECO:0007669"/>
    <property type="project" value="InterPro"/>
</dbReference>